<evidence type="ECO:0000313" key="5">
    <source>
        <dbReference type="EMBL" id="MBB5347644.1"/>
    </source>
</evidence>
<evidence type="ECO:0000256" key="3">
    <source>
        <dbReference type="ARBA" id="ARBA00023239"/>
    </source>
</evidence>
<dbReference type="PANTHER" id="PTHR37167:SF1">
    <property type="entry name" value="1,4-DIHYDROXY-6-NAPHTOATE SYNTHASE"/>
    <property type="match status" value="1"/>
</dbReference>
<comment type="similarity">
    <text evidence="4">Belongs to the MqnA/MqnD family. MqnD subfamily.</text>
</comment>
<comment type="catalytic activity">
    <reaction evidence="4">
        <text>cyclic dehypoxanthinylfutalosinate = 1,4-dihydroxy-6-naphthoate + dihydroxyacetone</text>
        <dbReference type="Rhea" id="RHEA:33087"/>
        <dbReference type="ChEBI" id="CHEBI:16016"/>
        <dbReference type="ChEBI" id="CHEBI:64254"/>
        <dbReference type="ChEBI" id="CHEBI:64270"/>
        <dbReference type="EC" id="4.1.99.29"/>
    </reaction>
</comment>
<gene>
    <name evidence="4" type="primary">mqnD</name>
    <name evidence="5" type="ORF">HNQ81_001365</name>
</gene>
<dbReference type="GO" id="GO:0016491">
    <property type="term" value="F:oxidoreductase activity"/>
    <property type="evidence" value="ECO:0007669"/>
    <property type="project" value="UniProtKB-KW"/>
</dbReference>
<dbReference type="RefSeq" id="WP_183349577.1">
    <property type="nucleotide sequence ID" value="NZ_JACHEO010000005.1"/>
</dbReference>
<dbReference type="HAMAP" id="MF_00996">
    <property type="entry name" value="MqnD"/>
    <property type="match status" value="1"/>
</dbReference>
<feature type="active site" description="Proton acceptor" evidence="4">
    <location>
        <position position="150"/>
    </location>
</feature>
<feature type="binding site" evidence="4">
    <location>
        <begin position="111"/>
        <end position="112"/>
    </location>
    <ligand>
        <name>substrate</name>
    </ligand>
</feature>
<dbReference type="SUPFAM" id="SSF53850">
    <property type="entry name" value="Periplasmic binding protein-like II"/>
    <property type="match status" value="1"/>
</dbReference>
<name>A0A840UW57_9BACT</name>
<dbReference type="Proteomes" id="UP000539642">
    <property type="component" value="Unassembled WGS sequence"/>
</dbReference>
<comment type="function">
    <text evidence="4">Catalyzes the conversion of cyclic dehypoxanthine futalosine (cyclic DHFL) into 1,4-dihydroxy-6-naphthoate, a step in the biosynthesis of menaquinone (MK, vitamin K2).</text>
</comment>
<dbReference type="Gene3D" id="3.40.190.10">
    <property type="entry name" value="Periplasmic binding protein-like II"/>
    <property type="match status" value="2"/>
</dbReference>
<dbReference type="InterPro" id="IPR030869">
    <property type="entry name" value="MqnD"/>
</dbReference>
<dbReference type="Pfam" id="PF02621">
    <property type="entry name" value="VitK2_biosynth"/>
    <property type="match status" value="1"/>
</dbReference>
<keyword evidence="3 4" id="KW-0456">Lyase</keyword>
<evidence type="ECO:0000313" key="6">
    <source>
        <dbReference type="Proteomes" id="UP000539642"/>
    </source>
</evidence>
<evidence type="ECO:0000256" key="4">
    <source>
        <dbReference type="HAMAP-Rule" id="MF_00996"/>
    </source>
</evidence>
<feature type="binding site" evidence="4">
    <location>
        <begin position="57"/>
        <end position="59"/>
    </location>
    <ligand>
        <name>substrate</name>
    </ligand>
</feature>
<dbReference type="UniPathway" id="UPA00079"/>
<dbReference type="GO" id="GO:0009234">
    <property type="term" value="P:menaquinone biosynthetic process"/>
    <property type="evidence" value="ECO:0007669"/>
    <property type="project" value="UniProtKB-UniRule"/>
</dbReference>
<comment type="pathway">
    <text evidence="1 4">Quinol/quinone metabolism; menaquinone biosynthesis.</text>
</comment>
<reference evidence="5 6" key="1">
    <citation type="submission" date="2020-08" db="EMBL/GenBank/DDBJ databases">
        <title>Genomic Encyclopedia of Type Strains, Phase IV (KMG-IV): sequencing the most valuable type-strain genomes for metagenomic binning, comparative biology and taxonomic classification.</title>
        <authorList>
            <person name="Goeker M."/>
        </authorList>
    </citation>
    <scope>NUCLEOTIDE SEQUENCE [LARGE SCALE GENOMIC DNA]</scope>
    <source>
        <strain evidence="5 6">DSM 28570</strain>
    </source>
</reference>
<dbReference type="GO" id="GO:0016830">
    <property type="term" value="F:carbon-carbon lyase activity"/>
    <property type="evidence" value="ECO:0007669"/>
    <property type="project" value="UniProtKB-UniRule"/>
</dbReference>
<organism evidence="5 6">
    <name type="scientific">Desulfoprunum benzoelyticum</name>
    <dbReference type="NCBI Taxonomy" id="1506996"/>
    <lineage>
        <taxon>Bacteria</taxon>
        <taxon>Pseudomonadati</taxon>
        <taxon>Thermodesulfobacteriota</taxon>
        <taxon>Desulfobulbia</taxon>
        <taxon>Desulfobulbales</taxon>
        <taxon>Desulfobulbaceae</taxon>
        <taxon>Desulfoprunum</taxon>
    </lineage>
</organism>
<keyword evidence="6" id="KW-1185">Reference proteome</keyword>
<dbReference type="EMBL" id="JACHEO010000005">
    <property type="protein sequence ID" value="MBB5347644.1"/>
    <property type="molecule type" value="Genomic_DNA"/>
</dbReference>
<evidence type="ECO:0000256" key="2">
    <source>
        <dbReference type="ARBA" id="ARBA00022428"/>
    </source>
</evidence>
<protein>
    <recommendedName>
        <fullName evidence="4">1,4-dihydroxy-6-naphtoate synthase</fullName>
        <ecNumber evidence="4">4.1.99.29</ecNumber>
    </recommendedName>
    <alternativeName>
        <fullName evidence="4">Menaquinone biosynthetic enzyme MqnD</fullName>
    </alternativeName>
</protein>
<dbReference type="InterPro" id="IPR003773">
    <property type="entry name" value="Menaquinone_biosynth"/>
</dbReference>
<evidence type="ECO:0000256" key="1">
    <source>
        <dbReference type="ARBA" id="ARBA00004863"/>
    </source>
</evidence>
<sequence length="287" mass="31347">MKPLSLGYSPCPNDTFIFYALSHGVIDPGDLKFDRPHLEDVETLNSWALDHRLDITKISCHALGHVSDEYCVLAAGGALGRGCGPLVVAASAIPVADLAGRRVAIPGRLTTAALLFKLFQPACTDLVEMRFDRIMAAVRRGEVDAGVIIHESRFTYGEEGLTCLQDLGQWWETISGQPIPLGCIVARRSLGDAVIKRVERTVAASVDYGFRFPEKCLPYIRAHSQETAPEIVENHIRLYVNDFSRHLGDEGMAAISVFLQRGRTAGVLPPGAEGQLPLFACHLGEER</sequence>
<keyword evidence="5" id="KW-0560">Oxidoreductase</keyword>
<keyword evidence="2 4" id="KW-0474">Menaquinone biosynthesis</keyword>
<dbReference type="AlphaFoldDB" id="A0A840UW57"/>
<comment type="caution">
    <text evidence="5">The sequence shown here is derived from an EMBL/GenBank/DDBJ whole genome shotgun (WGS) entry which is preliminary data.</text>
</comment>
<accession>A0A840UW57</accession>
<dbReference type="EC" id="4.1.99.29" evidence="4"/>
<proteinExistence type="inferred from homology"/>
<dbReference type="PANTHER" id="PTHR37167">
    <property type="entry name" value="1,4-DIHYDROXY-6-NAPHTOATE SYNTHASE"/>
    <property type="match status" value="1"/>
</dbReference>
<dbReference type="CDD" id="cd13635">
    <property type="entry name" value="PBP2_Ttha1568_Mqnd"/>
    <property type="match status" value="1"/>
</dbReference>